<feature type="domain" description="TadE-like" evidence="2">
    <location>
        <begin position="14"/>
        <end position="55"/>
    </location>
</feature>
<accession>A0ABZ0BCD0</accession>
<keyword evidence="1" id="KW-1133">Transmembrane helix</keyword>
<evidence type="ECO:0000259" key="2">
    <source>
        <dbReference type="Pfam" id="PF07811"/>
    </source>
</evidence>
<dbReference type="Proteomes" id="UP001302249">
    <property type="component" value="Chromosome"/>
</dbReference>
<keyword evidence="1" id="KW-0812">Transmembrane</keyword>
<evidence type="ECO:0000313" key="3">
    <source>
        <dbReference type="EMBL" id="WNO55049.1"/>
    </source>
</evidence>
<proteinExistence type="predicted"/>
<keyword evidence="4" id="KW-1185">Reference proteome</keyword>
<keyword evidence="1" id="KW-0472">Membrane</keyword>
<dbReference type="EMBL" id="CP135076">
    <property type="protein sequence ID" value="WNO55049.1"/>
    <property type="molecule type" value="Genomic_DNA"/>
</dbReference>
<dbReference type="RefSeq" id="WP_313918199.1">
    <property type="nucleotide sequence ID" value="NZ_CP135076.1"/>
</dbReference>
<organism evidence="3 4">
    <name type="scientific">Stakelama saccharophila</name>
    <dbReference type="NCBI Taxonomy" id="3075605"/>
    <lineage>
        <taxon>Bacteria</taxon>
        <taxon>Pseudomonadati</taxon>
        <taxon>Pseudomonadota</taxon>
        <taxon>Alphaproteobacteria</taxon>
        <taxon>Sphingomonadales</taxon>
        <taxon>Sphingomonadaceae</taxon>
        <taxon>Stakelama</taxon>
    </lineage>
</organism>
<evidence type="ECO:0000256" key="1">
    <source>
        <dbReference type="SAM" id="Phobius"/>
    </source>
</evidence>
<gene>
    <name evidence="3" type="ORF">RPR59_07340</name>
</gene>
<reference evidence="3 4" key="1">
    <citation type="submission" date="2023-09" db="EMBL/GenBank/DDBJ databases">
        <authorList>
            <person name="Rey-Velasco X."/>
        </authorList>
    </citation>
    <scope>NUCLEOTIDE SEQUENCE [LARGE SCALE GENOMIC DNA]</scope>
    <source>
        <strain evidence="3 4">W311</strain>
    </source>
</reference>
<protein>
    <submittedName>
        <fullName evidence="3">Pilus assembly protein</fullName>
    </submittedName>
</protein>
<dbReference type="Pfam" id="PF07811">
    <property type="entry name" value="TadE"/>
    <property type="match status" value="1"/>
</dbReference>
<dbReference type="InterPro" id="IPR012495">
    <property type="entry name" value="TadE-like_dom"/>
</dbReference>
<name>A0ABZ0BCD0_9SPHN</name>
<evidence type="ECO:0000313" key="4">
    <source>
        <dbReference type="Proteomes" id="UP001302249"/>
    </source>
</evidence>
<feature type="transmembrane region" description="Helical" evidence="1">
    <location>
        <begin position="21"/>
        <end position="41"/>
    </location>
</feature>
<sequence>MTARPLLRHDRRAVTAVEFAIVLPALLTLICGTLELGHLLFARTVLDGAVIDASRIATASLETSEEERDAVLRDSIIKSMEDFPLADGRSMTIVTKVYRDFSTSYPESYDDVDGNGQHDLNEPYVDRNRNGEWDPAEPIEGTLGGPGDVVSYTAIYPKKILFDFLARPLGLQDAITISATTVVRNESVRRKDLDE</sequence>